<reference evidence="1 2" key="1">
    <citation type="submission" date="2024-04" db="EMBL/GenBank/DDBJ databases">
        <title>Human intestinal bacterial collection.</title>
        <authorList>
            <person name="Pauvert C."/>
            <person name="Hitch T.C.A."/>
            <person name="Clavel T."/>
        </authorList>
    </citation>
    <scope>NUCLEOTIDE SEQUENCE [LARGE SCALE GENOMIC DNA]</scope>
    <source>
        <strain evidence="1 2">CLA-AA-H145</strain>
    </source>
</reference>
<keyword evidence="2" id="KW-1185">Reference proteome</keyword>
<dbReference type="Proteomes" id="UP001487296">
    <property type="component" value="Unassembled WGS sequence"/>
</dbReference>
<dbReference type="RefSeq" id="WP_215760110.1">
    <property type="nucleotide sequence ID" value="NZ_JAHKBE010000030.1"/>
</dbReference>
<name>A0ABV1FRP9_9BACT</name>
<evidence type="ECO:0000313" key="1">
    <source>
        <dbReference type="EMBL" id="MEQ2487094.1"/>
    </source>
</evidence>
<gene>
    <name evidence="1" type="ORF">AAAT34_08510</name>
</gene>
<proteinExistence type="predicted"/>
<protein>
    <submittedName>
        <fullName evidence="1">Uncharacterized protein</fullName>
    </submittedName>
</protein>
<organism evidence="1 2">
    <name type="scientific">Hallella faecis</name>
    <dbReference type="NCBI Taxonomy" id="2841596"/>
    <lineage>
        <taxon>Bacteria</taxon>
        <taxon>Pseudomonadati</taxon>
        <taxon>Bacteroidota</taxon>
        <taxon>Bacteroidia</taxon>
        <taxon>Bacteroidales</taxon>
        <taxon>Prevotellaceae</taxon>
        <taxon>Hallella</taxon>
    </lineage>
</organism>
<accession>A0ABV1FRP9</accession>
<evidence type="ECO:0000313" key="2">
    <source>
        <dbReference type="Proteomes" id="UP001487296"/>
    </source>
</evidence>
<dbReference type="EMBL" id="JBBNFP010000031">
    <property type="protein sequence ID" value="MEQ2487094.1"/>
    <property type="molecule type" value="Genomic_DNA"/>
</dbReference>
<comment type="caution">
    <text evidence="1">The sequence shown here is derived from an EMBL/GenBank/DDBJ whole genome shotgun (WGS) entry which is preliminary data.</text>
</comment>
<sequence length="270" mass="30293">MKIIEQQIVGKHTMNDCEDGIVVTPHFIAVVDGSTSKTPHRFHPDMKNGRYCMLAISDFIRNVSPHITLAQFCKQVTAFIHALYPSQDASTLLPPHERLCASAIVYSCHRQEIWMIGDCQCMVDGLAYSNDKPYEEVLARRRAEVFPNMLKVHPSMTEGGHIVHDYARDTIIPSLIESMAGENTSYAVIDGYPIFMPGIRTIRLSPSCNEVVLASDGYPHLRPTLQESEEALRHQLSTDPFCIHSFVATKGLMVGNGSFDDRAYVRFHAQ</sequence>